<dbReference type="HOGENOM" id="CLU_1290278_0_0_1"/>
<feature type="signal peptide" evidence="1">
    <location>
        <begin position="1"/>
        <end position="17"/>
    </location>
</feature>
<reference evidence="2 3" key="1">
    <citation type="journal article" date="2013" name="Nature">
        <title>Insights into bilaterian evolution from three spiralian genomes.</title>
        <authorList>
            <person name="Simakov O."/>
            <person name="Marletaz F."/>
            <person name="Cho S.J."/>
            <person name="Edsinger-Gonzales E."/>
            <person name="Havlak P."/>
            <person name="Hellsten U."/>
            <person name="Kuo D.H."/>
            <person name="Larsson T."/>
            <person name="Lv J."/>
            <person name="Arendt D."/>
            <person name="Savage R."/>
            <person name="Osoegawa K."/>
            <person name="de Jong P."/>
            <person name="Grimwood J."/>
            <person name="Chapman J.A."/>
            <person name="Shapiro H."/>
            <person name="Aerts A."/>
            <person name="Otillar R.P."/>
            <person name="Terry A.Y."/>
            <person name="Boore J.L."/>
            <person name="Grigoriev I.V."/>
            <person name="Lindberg D.R."/>
            <person name="Seaver E.C."/>
            <person name="Weisblat D.A."/>
            <person name="Putnam N.H."/>
            <person name="Rokhsar D.S."/>
        </authorList>
    </citation>
    <scope>NUCLEOTIDE SEQUENCE [LARGE SCALE GENOMIC DNA]</scope>
</reference>
<accession>V4AQ80</accession>
<organism evidence="2 3">
    <name type="scientific">Lottia gigantea</name>
    <name type="common">Giant owl limpet</name>
    <dbReference type="NCBI Taxonomy" id="225164"/>
    <lineage>
        <taxon>Eukaryota</taxon>
        <taxon>Metazoa</taxon>
        <taxon>Spiralia</taxon>
        <taxon>Lophotrochozoa</taxon>
        <taxon>Mollusca</taxon>
        <taxon>Gastropoda</taxon>
        <taxon>Patellogastropoda</taxon>
        <taxon>Lottioidea</taxon>
        <taxon>Lottiidae</taxon>
        <taxon>Lottia</taxon>
    </lineage>
</organism>
<dbReference type="OrthoDB" id="6057142at2759"/>
<dbReference type="EMBL" id="KB201037">
    <property type="protein sequence ID" value="ESO99352.1"/>
    <property type="molecule type" value="Genomic_DNA"/>
</dbReference>
<dbReference type="KEGG" id="lgi:LOTGIDRAFT_231046"/>
<keyword evidence="3" id="KW-1185">Reference proteome</keyword>
<evidence type="ECO:0008006" key="4">
    <source>
        <dbReference type="Google" id="ProtNLM"/>
    </source>
</evidence>
<evidence type="ECO:0000256" key="1">
    <source>
        <dbReference type="SAM" id="SignalP"/>
    </source>
</evidence>
<dbReference type="AlphaFoldDB" id="V4AQ80"/>
<gene>
    <name evidence="2" type="ORF">LOTGIDRAFT_231046</name>
</gene>
<dbReference type="RefSeq" id="XP_009049843.1">
    <property type="nucleotide sequence ID" value="XM_009051595.1"/>
</dbReference>
<dbReference type="GeneID" id="20248444"/>
<dbReference type="Proteomes" id="UP000030746">
    <property type="component" value="Unassembled WGS sequence"/>
</dbReference>
<dbReference type="CTD" id="20248444"/>
<evidence type="ECO:0000313" key="2">
    <source>
        <dbReference type="EMBL" id="ESO99352.1"/>
    </source>
</evidence>
<feature type="chain" id="PRO_5004716850" description="Reelin domain-containing protein" evidence="1">
    <location>
        <begin position="18"/>
        <end position="214"/>
    </location>
</feature>
<proteinExistence type="predicted"/>
<keyword evidence="1" id="KW-0732">Signal</keyword>
<sequence>MWCFIVFLTIFLPTLEGQYGPAVTGPSLPEELCTKDPQVSRGRFYRLKVRPSFYRRAHPLQVELYQTIHAYGPIIADAYVHVPETAKNSSTAALGIKTLGYWLPKNPDNYKISRALSCYNSVWGNDAIVANSDRELKFNLTGIWYPPTSEFDLIKRPFVKIVAYVTPDPDVRRRRWYRAESQPIRNLDYIAFQHHMRRYKAQMKAFRTQLEMFN</sequence>
<name>V4AQ80_LOTGI</name>
<evidence type="ECO:0000313" key="3">
    <source>
        <dbReference type="Proteomes" id="UP000030746"/>
    </source>
</evidence>
<dbReference type="OMA" id="PNITATW"/>
<protein>
    <recommendedName>
        <fullName evidence="4">Reelin domain-containing protein</fullName>
    </recommendedName>
</protein>